<evidence type="ECO:0000259" key="1">
    <source>
        <dbReference type="Pfam" id="PF14594"/>
    </source>
</evidence>
<sequence>MEFLVLNKKFEAVAILDVFESFIWTDRYSKCGDFEIYTSSDRQIIATLKEDFYIWTEDSEHVMIIENRKIITDVEEGNKLLVSGRSLESILDRRIVWNQILLDGDFQTQIKRLLTENVINPSDSNRKISNFIFEETDDPYILSLKVQVQYTGDNLYEAVCKLCNSVNIGFKITLNADNQFVFKLYSGVDRSYDQEANPYVVFSPSFENIIDSNYYESKAGYKNVGLVAGEGEGSARRAVVVGESTSKELARRELYVDARDISSSTSNGGSISTSAYDNLLRQRGDERLNENKIIQAFDGQVESTQMYRYGEHYFMGDITQLENEYGMESKVRVTEFIRSVDKDGIDSYPTFEVIEEREVN</sequence>
<dbReference type="EMBL" id="BK016174">
    <property type="protein sequence ID" value="DAF99857.1"/>
    <property type="molecule type" value="Genomic_DNA"/>
</dbReference>
<dbReference type="InterPro" id="IPR029432">
    <property type="entry name" value="Gp28/Gp37-like_dom"/>
</dbReference>
<name>A0A8S5UZD3_9CAUD</name>
<accession>A0A8S5UZD3</accession>
<proteinExistence type="predicted"/>
<evidence type="ECO:0000313" key="2">
    <source>
        <dbReference type="EMBL" id="DAF99857.1"/>
    </source>
</evidence>
<dbReference type="Pfam" id="PF14594">
    <property type="entry name" value="Sipho_Gp37"/>
    <property type="match status" value="1"/>
</dbReference>
<feature type="domain" description="Gp28/Gp37-like" evidence="1">
    <location>
        <begin position="4"/>
        <end position="346"/>
    </location>
</feature>
<organism evidence="2">
    <name type="scientific">Siphoviridae sp. ctJT77</name>
    <dbReference type="NCBI Taxonomy" id="2825432"/>
    <lineage>
        <taxon>Viruses</taxon>
        <taxon>Duplodnaviria</taxon>
        <taxon>Heunggongvirae</taxon>
        <taxon>Uroviricota</taxon>
        <taxon>Caudoviricetes</taxon>
    </lineage>
</organism>
<protein>
    <recommendedName>
        <fullName evidence="1">Gp28/Gp37-like domain-containing protein</fullName>
    </recommendedName>
</protein>
<reference evidence="2" key="1">
    <citation type="journal article" date="2021" name="Proc. Natl. Acad. Sci. U.S.A.">
        <title>A Catalog of Tens of Thousands of Viruses from Human Metagenomes Reveals Hidden Associations with Chronic Diseases.</title>
        <authorList>
            <person name="Tisza M.J."/>
            <person name="Buck C.B."/>
        </authorList>
    </citation>
    <scope>NUCLEOTIDE SEQUENCE</scope>
    <source>
        <strain evidence="2">CtJT77</strain>
    </source>
</reference>